<dbReference type="RefSeq" id="YP_001031276.1">
    <property type="nucleotide sequence ID" value="NC_008972.1"/>
</dbReference>
<evidence type="ECO:0000313" key="3">
    <source>
        <dbReference type="Proteomes" id="UP000204242"/>
    </source>
</evidence>
<dbReference type="InterPro" id="IPR012641">
    <property type="entry name" value="Polydnavirus_Cys-rich"/>
</dbReference>
<proteinExistence type="predicted"/>
<evidence type="ECO:0000313" key="2">
    <source>
        <dbReference type="EMBL" id="BAF45679.1"/>
    </source>
</evidence>
<accession>A2Q0G4</accession>
<protein>
    <submittedName>
        <fullName evidence="2">Cysteine motif gene-c4.1</fullName>
    </submittedName>
</protein>
<dbReference type="Proteomes" id="UP000204242">
    <property type="component" value="Genome"/>
</dbReference>
<sequence>MVPLAAKPVVETPPRFELLVSLPVVRDCTPNYADCMDLQFNKPCCRQQQLEVGQIIPEDFVCFRFGKGICQPLSSVDKLDKYAQLIKFANVDNVIELIGQYHEDEIPEEIATDSTLDGVPIDNDDGLTKPDGVPVERHDGPKGLLMVF</sequence>
<reference evidence="2 3" key="1">
    <citation type="journal article" date="2007" name="Virology">
        <title>Shared and species-specific features among ichnovirus genomes.</title>
        <authorList>
            <person name="Tanaka K."/>
            <person name="Lapointe R."/>
            <person name="Barney W.E."/>
            <person name="Makkay A.M."/>
            <person name="Stoltz D."/>
            <person name="Cusson M."/>
            <person name="Webb B.A."/>
        </authorList>
    </citation>
    <scope>NUCLEOTIDE SEQUENCE [LARGE SCALE GENOMIC DNA]</scope>
</reference>
<dbReference type="Pfam" id="PF08008">
    <property type="entry name" value="Viral_cys_rich"/>
    <property type="match status" value="1"/>
</dbReference>
<name>A2Q0G4_9VIRU</name>
<organism evidence="2 3">
    <name type="scientific">Ichnoviriform fugitivi</name>
    <dbReference type="NCBI Taxonomy" id="265522"/>
    <lineage>
        <taxon>Viruses</taxon>
        <taxon>Viruses incertae sedis</taxon>
        <taxon>Polydnaviriformidae</taxon>
        <taxon>Ichnoviriform</taxon>
    </lineage>
</organism>
<dbReference type="EMBL" id="AB291182">
    <property type="protein sequence ID" value="BAF45679.1"/>
    <property type="molecule type" value="Genomic_DNA"/>
</dbReference>
<dbReference type="GeneID" id="5076325"/>
<dbReference type="Gene3D" id="4.10.40.20">
    <property type="match status" value="1"/>
</dbReference>
<dbReference type="OrthoDB" id="39804at10239"/>
<dbReference type="SUPFAM" id="SSF57059">
    <property type="entry name" value="omega toxin-like"/>
    <property type="match status" value="1"/>
</dbReference>
<feature type="domain" description="Cysteine rich" evidence="1">
    <location>
        <begin position="27"/>
        <end position="102"/>
    </location>
</feature>
<evidence type="ECO:0000259" key="1">
    <source>
        <dbReference type="Pfam" id="PF08008"/>
    </source>
</evidence>
<dbReference type="KEGG" id="vg:5076325"/>